<dbReference type="RefSeq" id="WP_319945645.1">
    <property type="nucleotide sequence ID" value="NZ_WEGK01000018.1"/>
</dbReference>
<dbReference type="PANTHER" id="PTHR43289">
    <property type="entry name" value="MITOGEN-ACTIVATED PROTEIN KINASE KINASE KINASE 20-RELATED"/>
    <property type="match status" value="1"/>
</dbReference>
<feature type="compositionally biased region" description="Low complexity" evidence="8">
    <location>
        <begin position="523"/>
        <end position="533"/>
    </location>
</feature>
<evidence type="ECO:0000313" key="11">
    <source>
        <dbReference type="EMBL" id="MQY23297.1"/>
    </source>
</evidence>
<feature type="compositionally biased region" description="Low complexity" evidence="8">
    <location>
        <begin position="1013"/>
        <end position="1048"/>
    </location>
</feature>
<evidence type="ECO:0000256" key="7">
    <source>
        <dbReference type="PROSITE-ProRule" id="PRU10141"/>
    </source>
</evidence>
<keyword evidence="5 11" id="KW-0418">Kinase</keyword>
<dbReference type="SUPFAM" id="SSF56112">
    <property type="entry name" value="Protein kinase-like (PK-like)"/>
    <property type="match status" value="1"/>
</dbReference>
<feature type="region of interest" description="Disordered" evidence="8">
    <location>
        <begin position="1013"/>
        <end position="1063"/>
    </location>
</feature>
<feature type="compositionally biased region" description="Low complexity" evidence="8">
    <location>
        <begin position="677"/>
        <end position="687"/>
    </location>
</feature>
<dbReference type="CDD" id="cd14014">
    <property type="entry name" value="STKc_PknB_like"/>
    <property type="match status" value="1"/>
</dbReference>
<feature type="domain" description="Protein kinase" evidence="10">
    <location>
        <begin position="15"/>
        <end position="275"/>
    </location>
</feature>
<keyword evidence="3 11" id="KW-0808">Transferase</keyword>
<evidence type="ECO:0000313" key="12">
    <source>
        <dbReference type="Proteomes" id="UP000438448"/>
    </source>
</evidence>
<dbReference type="InterPro" id="IPR011009">
    <property type="entry name" value="Kinase-like_dom_sf"/>
</dbReference>
<feature type="compositionally biased region" description="Low complexity" evidence="8">
    <location>
        <begin position="601"/>
        <end position="611"/>
    </location>
</feature>
<comment type="caution">
    <text evidence="11">The sequence shown here is derived from an EMBL/GenBank/DDBJ whole genome shotgun (WGS) entry which is preliminary data.</text>
</comment>
<evidence type="ECO:0000256" key="2">
    <source>
        <dbReference type="ARBA" id="ARBA00022527"/>
    </source>
</evidence>
<evidence type="ECO:0000256" key="5">
    <source>
        <dbReference type="ARBA" id="ARBA00022777"/>
    </source>
</evidence>
<evidence type="ECO:0000259" key="10">
    <source>
        <dbReference type="PROSITE" id="PS50011"/>
    </source>
</evidence>
<dbReference type="PROSITE" id="PS50011">
    <property type="entry name" value="PROTEIN_KINASE_DOM"/>
    <property type="match status" value="1"/>
</dbReference>
<dbReference type="SMART" id="SM00220">
    <property type="entry name" value="S_TKc"/>
    <property type="match status" value="1"/>
</dbReference>
<feature type="compositionally biased region" description="Acidic residues" evidence="8">
    <location>
        <begin position="858"/>
        <end position="867"/>
    </location>
</feature>
<organism evidence="11 12">
    <name type="scientific">Nocardia macrotermitis</name>
    <dbReference type="NCBI Taxonomy" id="2585198"/>
    <lineage>
        <taxon>Bacteria</taxon>
        <taxon>Bacillati</taxon>
        <taxon>Actinomycetota</taxon>
        <taxon>Actinomycetes</taxon>
        <taxon>Mycobacteriales</taxon>
        <taxon>Nocardiaceae</taxon>
        <taxon>Nocardia</taxon>
    </lineage>
</organism>
<feature type="compositionally biased region" description="Acidic residues" evidence="8">
    <location>
        <begin position="895"/>
        <end position="908"/>
    </location>
</feature>
<dbReference type="EC" id="2.7.11.1" evidence="1"/>
<dbReference type="InterPro" id="IPR008271">
    <property type="entry name" value="Ser/Thr_kinase_AS"/>
</dbReference>
<dbReference type="AlphaFoldDB" id="A0A7K0DC44"/>
<feature type="compositionally biased region" description="Polar residues" evidence="8">
    <location>
        <begin position="693"/>
        <end position="737"/>
    </location>
</feature>
<feature type="compositionally biased region" description="Pro residues" evidence="8">
    <location>
        <begin position="287"/>
        <end position="303"/>
    </location>
</feature>
<feature type="compositionally biased region" description="Basic and acidic residues" evidence="8">
    <location>
        <begin position="353"/>
        <end position="370"/>
    </location>
</feature>
<feature type="compositionally biased region" description="Basic and acidic residues" evidence="8">
    <location>
        <begin position="830"/>
        <end position="857"/>
    </location>
</feature>
<feature type="compositionally biased region" description="Polar residues" evidence="8">
    <location>
        <begin position="536"/>
        <end position="582"/>
    </location>
</feature>
<dbReference type="Pfam" id="PF00069">
    <property type="entry name" value="Pkinase"/>
    <property type="match status" value="1"/>
</dbReference>
<dbReference type="PROSITE" id="PS00107">
    <property type="entry name" value="PROTEIN_KINASE_ATP"/>
    <property type="match status" value="1"/>
</dbReference>
<dbReference type="PANTHER" id="PTHR43289:SF6">
    <property type="entry name" value="SERINE_THREONINE-PROTEIN KINASE NEKL-3"/>
    <property type="match status" value="1"/>
</dbReference>
<evidence type="ECO:0000256" key="8">
    <source>
        <dbReference type="SAM" id="MobiDB-lite"/>
    </source>
</evidence>
<name>A0A7K0DC44_9NOCA</name>
<keyword evidence="4 7" id="KW-0547">Nucleotide-binding</keyword>
<evidence type="ECO:0000256" key="9">
    <source>
        <dbReference type="SAM" id="Phobius"/>
    </source>
</evidence>
<protein>
    <recommendedName>
        <fullName evidence="1">non-specific serine/threonine protein kinase</fullName>
        <ecNumber evidence="1">2.7.11.1</ecNumber>
    </recommendedName>
</protein>
<dbReference type="Proteomes" id="UP000438448">
    <property type="component" value="Unassembled WGS sequence"/>
</dbReference>
<evidence type="ECO:0000256" key="6">
    <source>
        <dbReference type="ARBA" id="ARBA00022840"/>
    </source>
</evidence>
<evidence type="ECO:0000256" key="4">
    <source>
        <dbReference type="ARBA" id="ARBA00022741"/>
    </source>
</evidence>
<dbReference type="Gene3D" id="3.30.200.20">
    <property type="entry name" value="Phosphorylase Kinase, domain 1"/>
    <property type="match status" value="1"/>
</dbReference>
<dbReference type="InterPro" id="IPR000719">
    <property type="entry name" value="Prot_kinase_dom"/>
</dbReference>
<keyword evidence="9" id="KW-1133">Transmembrane helix</keyword>
<dbReference type="EMBL" id="WEGK01000018">
    <property type="protein sequence ID" value="MQY23297.1"/>
    <property type="molecule type" value="Genomic_DNA"/>
</dbReference>
<dbReference type="PROSITE" id="PS00108">
    <property type="entry name" value="PROTEIN_KINASE_ST"/>
    <property type="match status" value="1"/>
</dbReference>
<dbReference type="Gene3D" id="1.10.510.10">
    <property type="entry name" value="Transferase(Phosphotransferase) domain 1"/>
    <property type="match status" value="1"/>
</dbReference>
<feature type="region of interest" description="Disordered" evidence="8">
    <location>
        <begin position="819"/>
        <end position="963"/>
    </location>
</feature>
<dbReference type="FunFam" id="1.10.510.10:FF:000021">
    <property type="entry name" value="Serine/threonine protein kinase"/>
    <property type="match status" value="1"/>
</dbReference>
<dbReference type="GO" id="GO:0004674">
    <property type="term" value="F:protein serine/threonine kinase activity"/>
    <property type="evidence" value="ECO:0007669"/>
    <property type="project" value="UniProtKB-KW"/>
</dbReference>
<feature type="region of interest" description="Disordered" evidence="8">
    <location>
        <begin position="280"/>
        <end position="804"/>
    </location>
</feature>
<proteinExistence type="predicted"/>
<keyword evidence="2" id="KW-0723">Serine/threonine-protein kinase</keyword>
<reference evidence="11 12" key="1">
    <citation type="submission" date="2019-10" db="EMBL/GenBank/DDBJ databases">
        <title>Nocardia macrotermitis sp. nov. and Nocardia aurantia sp. nov., isolated from the gut of fungus growing-termite Macrotermes natalensis.</title>
        <authorList>
            <person name="Benndorf R."/>
            <person name="Schwitalla J."/>
            <person name="Martin K."/>
            <person name="De Beer W."/>
            <person name="Kaster A.-K."/>
            <person name="Vollmers J."/>
            <person name="Poulsen M."/>
            <person name="Beemelmanns C."/>
        </authorList>
    </citation>
    <scope>NUCLEOTIDE SEQUENCE [LARGE SCALE GENOMIC DNA]</scope>
    <source>
        <strain evidence="11 12">RB20</strain>
    </source>
</reference>
<keyword evidence="12" id="KW-1185">Reference proteome</keyword>
<feature type="transmembrane region" description="Helical" evidence="9">
    <location>
        <begin position="967"/>
        <end position="992"/>
    </location>
</feature>
<evidence type="ECO:0000256" key="1">
    <source>
        <dbReference type="ARBA" id="ARBA00012513"/>
    </source>
</evidence>
<sequence length="1125" mass="118875">MNASRPRTGGRFGPYELRSMLGRGSMGEVYEAYDTHNDRVVAVKLLPEELAQDPGYRERFRRESHAATRIADPHIVPINRAGEIDGMLYLDMRLIRGDNLRALLRRQGPMEAERAVHIVEQIATALDAAHGAGLVHRDVKPANILVTPTDFAFLTDFGIARSEGDSATTMVGVTAGSYTYMAPERFDSGPVTGRSDTYSLACVLYECLTGSTPFPVQNVSSLIRAHLSETPPRPSRQRSDVPEALDAVLTHAMSKSPDDRFATTGEFAGAARAAVGLSGASETTVAAPPPPPAPASVAPPRPPETGAVRPGPLPPLPQRVAPGPGAPRPVLEPTTFQPFGPDGPTIAAQFQPRGDDQPHEEFASEPREESAPTTGSMAAVGRTGTGVRSDADATTNAMARGPVPTAADQDIPDEPAPAPRGYETTGSFRIIAPPDPEERDTSNDLPVITPADPTRMPREEFEFAPQEPVLPQRAADPTPPPKLPQRAPQTGSIPKLQQPVADSPQPPLPQRGSQSLPIPPRTSPSEQSSPSLPLRTPQSDPSAPQLPQRTSQSDPSTSLLPQRGTQSDQPPLPQRASQSDPSAPQLPQRGSQSIPIPPRTSPSEQSSPSLPLRTPQSDPSAPQLPQRGSQSIPIPPRTSPSEQSSPSLPLRTPQSDPSAPQLPQRGSQSIPIPPRTSPSEQSSPSLPLRAPQSDASAPQLPQRTSQPDPSTSLLPQRGTQSDQQAPQLPQRGSQSDPSTPPMPQQAIQPMPKLPQRAPESDDPGLNLPPQAAAPIPPTSILPLRAPESDDSSPHTELLPHGTTAGAAAAGVIGAGYAEYEEDSQYESQDGYDREADYRGESETGYRADDEADYRAEDGYADGYDDYDPNATRVHGYAEYDETSYAANEYGRNEYDDGTYDEGGYDENDYASGEYEQGEYEQGEYDDRTPHSVLGYGPDDNGAYAEDYDYADTGYDDPGSKPKRKRSVAVPVVLGFLGAALAVGVGVVGWQVLGKSPTSSSSAAQQTAAVAATSGAQAAPAPQSSETTTSAATSTPPVGSTSCSSSSSGQDTEFTRSASGNSQTSCGFAEAVRKAYAKAAANSGTDSATSIVAVSPTTGRSYSMTCEATGRLVTCTGGDNAIVYVY</sequence>
<accession>A0A7K0DC44</accession>
<keyword evidence="9" id="KW-0472">Membrane</keyword>
<feature type="binding site" evidence="7">
    <location>
        <position position="44"/>
    </location>
    <ligand>
        <name>ATP</name>
        <dbReference type="ChEBI" id="CHEBI:30616"/>
    </ligand>
</feature>
<dbReference type="InterPro" id="IPR017441">
    <property type="entry name" value="Protein_kinase_ATP_BS"/>
</dbReference>
<dbReference type="GO" id="GO:0005524">
    <property type="term" value="F:ATP binding"/>
    <property type="evidence" value="ECO:0007669"/>
    <property type="project" value="UniProtKB-UniRule"/>
</dbReference>
<gene>
    <name evidence="11" type="primary">pknD_20</name>
    <name evidence="11" type="ORF">NRB20_64250</name>
</gene>
<evidence type="ECO:0000256" key="3">
    <source>
        <dbReference type="ARBA" id="ARBA00022679"/>
    </source>
</evidence>
<feature type="compositionally biased region" description="Low complexity" evidence="8">
    <location>
        <begin position="639"/>
        <end position="649"/>
    </location>
</feature>
<feature type="compositionally biased region" description="Polar residues" evidence="8">
    <location>
        <begin position="1049"/>
        <end position="1063"/>
    </location>
</feature>
<keyword evidence="9" id="KW-0812">Transmembrane</keyword>
<keyword evidence="6 7" id="KW-0067">ATP-binding</keyword>